<comment type="caution">
    <text evidence="2">The sequence shown here is derived from an EMBL/GenBank/DDBJ whole genome shotgun (WGS) entry which is preliminary data.</text>
</comment>
<organism evidence="2 3">
    <name type="scientific">Rhynchophorus ferrugineus</name>
    <name type="common">Red palm weevil</name>
    <name type="synonym">Curculio ferrugineus</name>
    <dbReference type="NCBI Taxonomy" id="354439"/>
    <lineage>
        <taxon>Eukaryota</taxon>
        <taxon>Metazoa</taxon>
        <taxon>Ecdysozoa</taxon>
        <taxon>Arthropoda</taxon>
        <taxon>Hexapoda</taxon>
        <taxon>Insecta</taxon>
        <taxon>Pterygota</taxon>
        <taxon>Neoptera</taxon>
        <taxon>Endopterygota</taxon>
        <taxon>Coleoptera</taxon>
        <taxon>Polyphaga</taxon>
        <taxon>Cucujiformia</taxon>
        <taxon>Curculionidae</taxon>
        <taxon>Dryophthorinae</taxon>
        <taxon>Rhynchophorus</taxon>
    </lineage>
</organism>
<dbReference type="EMBL" id="JAACXV010000202">
    <property type="protein sequence ID" value="KAF7282034.1"/>
    <property type="molecule type" value="Genomic_DNA"/>
</dbReference>
<evidence type="ECO:0000313" key="2">
    <source>
        <dbReference type="EMBL" id="KAF7282034.1"/>
    </source>
</evidence>
<evidence type="ECO:0000313" key="3">
    <source>
        <dbReference type="Proteomes" id="UP000625711"/>
    </source>
</evidence>
<gene>
    <name evidence="2" type="ORF">GWI33_003497</name>
</gene>
<keyword evidence="3" id="KW-1185">Reference proteome</keyword>
<feature type="chain" id="PRO_5032623935" evidence="1">
    <location>
        <begin position="17"/>
        <end position="185"/>
    </location>
</feature>
<sequence>MFARLLLLIYPVVVTSFHCPYEGGEPQLNGIYLEGYWYEFLRTNDYLNDNPCSHFEIECTNKTSCIISHVVWESYILRTIYEATITQEENEVKLENNSTITSVNLKYGNNEVLVWNCSGNNLEFASLFLRMETNLEMPAVWESAKNNKDFPEILNEFPPGIWEKLNTKFASLFLEMETNLETSDV</sequence>
<dbReference type="Proteomes" id="UP000625711">
    <property type="component" value="Unassembled WGS sequence"/>
</dbReference>
<name>A0A834ILK6_RHYFE</name>
<accession>A0A834ILK6</accession>
<protein>
    <submittedName>
        <fullName evidence="2">Uncharacterized protein</fullName>
    </submittedName>
</protein>
<reference evidence="2" key="1">
    <citation type="submission" date="2020-08" db="EMBL/GenBank/DDBJ databases">
        <title>Genome sequencing and assembly of the red palm weevil Rhynchophorus ferrugineus.</title>
        <authorList>
            <person name="Dias G.B."/>
            <person name="Bergman C.M."/>
            <person name="Manee M."/>
        </authorList>
    </citation>
    <scope>NUCLEOTIDE SEQUENCE</scope>
    <source>
        <strain evidence="2">AA-2017</strain>
        <tissue evidence="2">Whole larva</tissue>
    </source>
</reference>
<dbReference type="OrthoDB" id="6777655at2759"/>
<proteinExistence type="predicted"/>
<keyword evidence="1" id="KW-0732">Signal</keyword>
<feature type="signal peptide" evidence="1">
    <location>
        <begin position="1"/>
        <end position="16"/>
    </location>
</feature>
<evidence type="ECO:0000256" key="1">
    <source>
        <dbReference type="SAM" id="SignalP"/>
    </source>
</evidence>
<dbReference type="AlphaFoldDB" id="A0A834ILK6"/>